<comment type="caution">
    <text evidence="3">The sequence shown here is derived from an EMBL/GenBank/DDBJ whole genome shotgun (WGS) entry which is preliminary data.</text>
</comment>
<keyword evidence="4" id="KW-1185">Reference proteome</keyword>
<organism evidence="3 4">
    <name type="scientific">Methylobacterium bullatum</name>
    <dbReference type="NCBI Taxonomy" id="570505"/>
    <lineage>
        <taxon>Bacteria</taxon>
        <taxon>Pseudomonadati</taxon>
        <taxon>Pseudomonadota</taxon>
        <taxon>Alphaproteobacteria</taxon>
        <taxon>Hyphomicrobiales</taxon>
        <taxon>Methylobacteriaceae</taxon>
        <taxon>Methylobacterium</taxon>
    </lineage>
</organism>
<protein>
    <submittedName>
        <fullName evidence="3">Uncharacterized protein</fullName>
    </submittedName>
</protein>
<evidence type="ECO:0000313" key="4">
    <source>
        <dbReference type="Proteomes" id="UP001055307"/>
    </source>
</evidence>
<accession>A0AAV4ZDN6</accession>
<evidence type="ECO:0000313" key="3">
    <source>
        <dbReference type="EMBL" id="GJD41635.1"/>
    </source>
</evidence>
<dbReference type="Proteomes" id="UP001055307">
    <property type="component" value="Unassembled WGS sequence"/>
</dbReference>
<reference evidence="3" key="2">
    <citation type="submission" date="2021-08" db="EMBL/GenBank/DDBJ databases">
        <authorList>
            <person name="Tani A."/>
            <person name="Ola A."/>
            <person name="Ogura Y."/>
            <person name="Katsura K."/>
            <person name="Hayashi T."/>
        </authorList>
    </citation>
    <scope>NUCLEOTIDE SEQUENCE</scope>
    <source>
        <strain evidence="3">DSM 21893</strain>
    </source>
</reference>
<dbReference type="EMBL" id="BPQF01000026">
    <property type="protein sequence ID" value="GJD41635.1"/>
    <property type="molecule type" value="Genomic_DNA"/>
</dbReference>
<feature type="region of interest" description="Disordered" evidence="1">
    <location>
        <begin position="26"/>
        <end position="73"/>
    </location>
</feature>
<evidence type="ECO:0000256" key="2">
    <source>
        <dbReference type="SAM" id="SignalP"/>
    </source>
</evidence>
<dbReference type="AlphaFoldDB" id="A0AAV4ZDN6"/>
<gene>
    <name evidence="3" type="ORF">OICFNHDK_4118</name>
</gene>
<proteinExistence type="predicted"/>
<feature type="chain" id="PRO_5043708331" evidence="2">
    <location>
        <begin position="23"/>
        <end position="106"/>
    </location>
</feature>
<name>A0AAV4ZDN6_9HYPH</name>
<evidence type="ECO:0000256" key="1">
    <source>
        <dbReference type="SAM" id="MobiDB-lite"/>
    </source>
</evidence>
<feature type="signal peptide" evidence="2">
    <location>
        <begin position="1"/>
        <end position="22"/>
    </location>
</feature>
<keyword evidence="2" id="KW-0732">Signal</keyword>
<sequence length="106" mass="11436">MTRLMTTLAVLGTFGAAMTAHAASDLGRQARSNGPNMPLSRDVVPSEIRPQEPAATGSMKGRGGYGEKSRWRDIRRPSVRRRVEGFCRDVLDAASVRRAGPQAAGR</sequence>
<reference evidence="3" key="1">
    <citation type="journal article" date="2016" name="Front. Microbiol.">
        <title>Genome Sequence of the Piezophilic, Mesophilic Sulfate-Reducing Bacterium Desulfovibrio indicus J2T.</title>
        <authorList>
            <person name="Cao J."/>
            <person name="Maignien L."/>
            <person name="Shao Z."/>
            <person name="Alain K."/>
            <person name="Jebbar M."/>
        </authorList>
    </citation>
    <scope>NUCLEOTIDE SEQUENCE</scope>
    <source>
        <strain evidence="3">DSM 21893</strain>
    </source>
</reference>